<dbReference type="GO" id="GO:0030313">
    <property type="term" value="C:cell envelope"/>
    <property type="evidence" value="ECO:0007669"/>
    <property type="project" value="UniProtKB-SubCell"/>
</dbReference>
<organism evidence="7 8">
    <name type="scientific">Candidatus Magnetoglobus multicellularis str. Araruama</name>
    <dbReference type="NCBI Taxonomy" id="890399"/>
    <lineage>
        <taxon>Bacteria</taxon>
        <taxon>Pseudomonadati</taxon>
        <taxon>Thermodesulfobacteriota</taxon>
        <taxon>Desulfobacteria</taxon>
        <taxon>Desulfobacterales</taxon>
        <taxon>Desulfobacteraceae</taxon>
        <taxon>Candidatus Magnetoglobus</taxon>
    </lineage>
</organism>
<comment type="caution">
    <text evidence="7">The sequence shown here is derived from an EMBL/GenBank/DDBJ whole genome shotgun (WGS) entry which is preliminary data.</text>
</comment>
<feature type="coiled-coil region" evidence="3">
    <location>
        <begin position="100"/>
        <end position="141"/>
    </location>
</feature>
<protein>
    <submittedName>
        <fullName evidence="7">Efflux transporter, RND family, MFP subunit</fullName>
    </submittedName>
</protein>
<evidence type="ECO:0000259" key="6">
    <source>
        <dbReference type="Pfam" id="PF25990"/>
    </source>
</evidence>
<dbReference type="Gene3D" id="2.40.30.170">
    <property type="match status" value="1"/>
</dbReference>
<dbReference type="InterPro" id="IPR058636">
    <property type="entry name" value="Beta-barrel_YknX"/>
</dbReference>
<dbReference type="Proteomes" id="UP000189670">
    <property type="component" value="Unassembled WGS sequence"/>
</dbReference>
<dbReference type="Pfam" id="PF25917">
    <property type="entry name" value="BSH_RND"/>
    <property type="match status" value="1"/>
</dbReference>
<dbReference type="Pfam" id="PF25990">
    <property type="entry name" value="Beta-barrel_YknX"/>
    <property type="match status" value="1"/>
</dbReference>
<evidence type="ECO:0000313" key="8">
    <source>
        <dbReference type="Proteomes" id="UP000189670"/>
    </source>
</evidence>
<dbReference type="PANTHER" id="PTHR32347">
    <property type="entry name" value="EFFLUX SYSTEM COMPONENT YKNX-RELATED"/>
    <property type="match status" value="1"/>
</dbReference>
<feature type="domain" description="Multidrug resistance protein MdtA-like barrel-sandwich hybrid" evidence="5">
    <location>
        <begin position="60"/>
        <end position="263"/>
    </location>
</feature>
<keyword evidence="2 3" id="KW-0175">Coiled coil</keyword>
<evidence type="ECO:0000256" key="3">
    <source>
        <dbReference type="SAM" id="Coils"/>
    </source>
</evidence>
<evidence type="ECO:0000313" key="7">
    <source>
        <dbReference type="EMBL" id="ETR72446.1"/>
    </source>
</evidence>
<dbReference type="Gene3D" id="2.40.50.100">
    <property type="match status" value="1"/>
</dbReference>
<dbReference type="InterPro" id="IPR050465">
    <property type="entry name" value="UPF0194_transport"/>
</dbReference>
<comment type="subcellular location">
    <subcellularLocation>
        <location evidence="1">Cell envelope</location>
    </subcellularLocation>
</comment>
<evidence type="ECO:0000259" key="5">
    <source>
        <dbReference type="Pfam" id="PF25917"/>
    </source>
</evidence>
<dbReference type="PANTHER" id="PTHR32347:SF14">
    <property type="entry name" value="EFFLUX SYSTEM COMPONENT YKNX-RELATED"/>
    <property type="match status" value="1"/>
</dbReference>
<evidence type="ECO:0000256" key="1">
    <source>
        <dbReference type="ARBA" id="ARBA00004196"/>
    </source>
</evidence>
<feature type="domain" description="YknX-like beta-barrel" evidence="6">
    <location>
        <begin position="279"/>
        <end position="354"/>
    </location>
</feature>
<gene>
    <name evidence="7" type="ORF">OMM_01706</name>
</gene>
<sequence>MKKIGLSLILIALLIVIWIWGWERLFVPENAKPQYQFTKIEKRDMINTVSATGSLSAVITVEVSSEVSGQMKEVLVDYNSQVATNEIIARIDPESYATLVRQAEAELDIAKAKLNILHKEIMRYQADLENAKANLAASQALVKKANVITENARLTMNRQQSLLDQDFVARNDYDIAKTAFEEASAQLEQVIAQEKAAKSNVTARRISLEIAKAGIKEAEANVRLKEASLDKRKVDLENTIIRSPVNGVVIDRSVDVGQTVAVSLSAPTLFTIAQDLHKMQVSTSVDEADIGRIKMGQSARFTVDAFGSKKFWGEVSQIRKLGKTVQNVVTYEVIISAENPKLRLMPGMTADVSIELKKNPRC</sequence>
<evidence type="ECO:0000256" key="2">
    <source>
        <dbReference type="ARBA" id="ARBA00023054"/>
    </source>
</evidence>
<dbReference type="InterPro" id="IPR058624">
    <property type="entry name" value="MdtA-like_HH"/>
</dbReference>
<reference evidence="8" key="1">
    <citation type="submission" date="2012-11" db="EMBL/GenBank/DDBJ databases">
        <authorList>
            <person name="Lucero-Rivera Y.E."/>
            <person name="Tovar-Ramirez D."/>
        </authorList>
    </citation>
    <scope>NUCLEOTIDE SEQUENCE [LARGE SCALE GENOMIC DNA]</scope>
    <source>
        <strain evidence="8">Araruama</strain>
    </source>
</reference>
<dbReference type="Pfam" id="PF25876">
    <property type="entry name" value="HH_MFP_RND"/>
    <property type="match status" value="1"/>
</dbReference>
<dbReference type="AlphaFoldDB" id="A0A1V1PCE3"/>
<dbReference type="Gene3D" id="1.10.287.470">
    <property type="entry name" value="Helix hairpin bin"/>
    <property type="match status" value="2"/>
</dbReference>
<proteinExistence type="predicted"/>
<name>A0A1V1PCE3_9BACT</name>
<dbReference type="InterPro" id="IPR058625">
    <property type="entry name" value="MdtA-like_BSH"/>
</dbReference>
<dbReference type="SUPFAM" id="SSF111369">
    <property type="entry name" value="HlyD-like secretion proteins"/>
    <property type="match status" value="2"/>
</dbReference>
<dbReference type="EMBL" id="ATBP01000146">
    <property type="protein sequence ID" value="ETR72446.1"/>
    <property type="molecule type" value="Genomic_DNA"/>
</dbReference>
<evidence type="ECO:0000259" key="4">
    <source>
        <dbReference type="Pfam" id="PF25876"/>
    </source>
</evidence>
<accession>A0A1V1PCE3</accession>
<feature type="domain" description="Multidrug resistance protein MdtA-like alpha-helical hairpin" evidence="4">
    <location>
        <begin position="135"/>
        <end position="200"/>
    </location>
</feature>